<gene>
    <name evidence="3" type="ORF">HWQ14_06805</name>
</gene>
<dbReference type="AlphaFoldDB" id="A0A7H8UF57"/>
<organism evidence="3 4">
    <name type="scientific">Enterobacter cloacae</name>
    <dbReference type="NCBI Taxonomy" id="550"/>
    <lineage>
        <taxon>Bacteria</taxon>
        <taxon>Pseudomonadati</taxon>
        <taxon>Pseudomonadota</taxon>
        <taxon>Gammaproteobacteria</taxon>
        <taxon>Enterobacterales</taxon>
        <taxon>Enterobacteriaceae</taxon>
        <taxon>Enterobacter</taxon>
        <taxon>Enterobacter cloacae complex</taxon>
    </lineage>
</organism>
<evidence type="ECO:0000256" key="1">
    <source>
        <dbReference type="SAM" id="Phobius"/>
    </source>
</evidence>
<proteinExistence type="predicted"/>
<dbReference type="RefSeq" id="WP_176609317.1">
    <property type="nucleotide sequence ID" value="NZ_CP056117.1"/>
</dbReference>
<dbReference type="InterPro" id="IPR057522">
    <property type="entry name" value="HofO_C"/>
</dbReference>
<feature type="domain" description="DNA utilization protein HofO C-terminal" evidence="2">
    <location>
        <begin position="82"/>
        <end position="150"/>
    </location>
</feature>
<accession>A0A7H8UF57</accession>
<feature type="transmembrane region" description="Helical" evidence="1">
    <location>
        <begin position="20"/>
        <end position="40"/>
    </location>
</feature>
<reference evidence="3 4" key="1">
    <citation type="submission" date="2020-06" db="EMBL/GenBank/DDBJ databases">
        <title>Long-read sequencing of DSM26481-BlokeschLab.</title>
        <authorList>
            <person name="Blokesch M."/>
        </authorList>
    </citation>
    <scope>NUCLEOTIDE SEQUENCE [LARGE SCALE GENOMIC DNA]</scope>
    <source>
        <strain evidence="3 4">DSM 26481</strain>
    </source>
</reference>
<evidence type="ECO:0000313" key="3">
    <source>
        <dbReference type="EMBL" id="QKZ97417.1"/>
    </source>
</evidence>
<sequence>MNMWYQRWADAPPSRRVLCWSIASAIVALAIWGLLLRPAYIHFARIQAQVLSAGRINASLWPRALRQPVVAQVRGAHSAEPFSPLALQGEGARLVHWKPRQIGGELALDASWQAVPALFSRLARKDVRVSAFDIAPQGTQLRLSLQLETGHAR</sequence>
<keyword evidence="1" id="KW-0472">Membrane</keyword>
<dbReference type="Pfam" id="PF25319">
    <property type="entry name" value="HofO"/>
    <property type="match status" value="1"/>
</dbReference>
<keyword evidence="1" id="KW-0812">Transmembrane</keyword>
<evidence type="ECO:0000313" key="4">
    <source>
        <dbReference type="Proteomes" id="UP000509421"/>
    </source>
</evidence>
<keyword evidence="1" id="KW-1133">Transmembrane helix</keyword>
<protein>
    <submittedName>
        <fullName evidence="3">DNA utilization protein HofO</fullName>
    </submittedName>
</protein>
<dbReference type="EMBL" id="CP056117">
    <property type="protein sequence ID" value="QKZ97417.1"/>
    <property type="molecule type" value="Genomic_DNA"/>
</dbReference>
<evidence type="ECO:0000259" key="2">
    <source>
        <dbReference type="Pfam" id="PF25319"/>
    </source>
</evidence>
<dbReference type="Proteomes" id="UP000509421">
    <property type="component" value="Chromosome"/>
</dbReference>
<name>A0A7H8UF57_ENTCL</name>